<dbReference type="PANTHER" id="PTHR31245:SF1">
    <property type="entry name" value="UBIQUITIN SYSTEM COMPONENT CUE PROTEIN"/>
    <property type="match status" value="1"/>
</dbReference>
<dbReference type="GO" id="GO:0043130">
    <property type="term" value="F:ubiquitin binding"/>
    <property type="evidence" value="ECO:0007669"/>
    <property type="project" value="InterPro"/>
</dbReference>
<evidence type="ECO:0000259" key="3">
    <source>
        <dbReference type="PROSITE" id="PS51140"/>
    </source>
</evidence>
<gene>
    <name evidence="5" type="primary">LOC103704320</name>
</gene>
<dbReference type="OrthoDB" id="440455at2759"/>
<keyword evidence="4" id="KW-1185">Reference proteome</keyword>
<dbReference type="RefSeq" id="XP_008785774.2">
    <property type="nucleotide sequence ID" value="XM_008787552.4"/>
</dbReference>
<evidence type="ECO:0000256" key="1">
    <source>
        <dbReference type="SAM" id="Coils"/>
    </source>
</evidence>
<name>A0A8B7BUR3_PHODC</name>
<reference evidence="5" key="2">
    <citation type="submission" date="2025-08" db="UniProtKB">
        <authorList>
            <consortium name="RefSeq"/>
        </authorList>
    </citation>
    <scope>IDENTIFICATION</scope>
    <source>
        <tissue evidence="5">Young leaves</tissue>
    </source>
</reference>
<dbReference type="InterPro" id="IPR003892">
    <property type="entry name" value="CUE"/>
</dbReference>
<dbReference type="CDD" id="cd14279">
    <property type="entry name" value="CUE"/>
    <property type="match status" value="1"/>
</dbReference>
<feature type="compositionally biased region" description="Low complexity" evidence="2">
    <location>
        <begin position="71"/>
        <end position="81"/>
    </location>
</feature>
<organism evidence="4 5">
    <name type="scientific">Phoenix dactylifera</name>
    <name type="common">Date palm</name>
    <dbReference type="NCBI Taxonomy" id="42345"/>
    <lineage>
        <taxon>Eukaryota</taxon>
        <taxon>Viridiplantae</taxon>
        <taxon>Streptophyta</taxon>
        <taxon>Embryophyta</taxon>
        <taxon>Tracheophyta</taxon>
        <taxon>Spermatophyta</taxon>
        <taxon>Magnoliopsida</taxon>
        <taxon>Liliopsida</taxon>
        <taxon>Arecaceae</taxon>
        <taxon>Coryphoideae</taxon>
        <taxon>Phoeniceae</taxon>
        <taxon>Phoenix</taxon>
    </lineage>
</organism>
<reference evidence="4" key="1">
    <citation type="journal article" date="2019" name="Nat. Commun.">
        <title>Genome-wide association mapping of date palm fruit traits.</title>
        <authorList>
            <person name="Hazzouri K.M."/>
            <person name="Gros-Balthazard M."/>
            <person name="Flowers J.M."/>
            <person name="Copetti D."/>
            <person name="Lemansour A."/>
            <person name="Lebrun M."/>
            <person name="Masmoudi K."/>
            <person name="Ferrand S."/>
            <person name="Dhar M.I."/>
            <person name="Fresquez Z.A."/>
            <person name="Rosas U."/>
            <person name="Zhang J."/>
            <person name="Talag J."/>
            <person name="Lee S."/>
            <person name="Kudrna D."/>
            <person name="Powell R.F."/>
            <person name="Leitch I.J."/>
            <person name="Krueger R.R."/>
            <person name="Wing R.A."/>
            <person name="Amiri K.M.A."/>
            <person name="Purugganan M.D."/>
        </authorList>
    </citation>
    <scope>NUCLEOTIDE SEQUENCE [LARGE SCALE GENOMIC DNA]</scope>
    <source>
        <strain evidence="4">cv. Khalas</strain>
    </source>
</reference>
<dbReference type="PANTHER" id="PTHR31245">
    <property type="entry name" value="UBIQUITIN SYSTEM COMPONENT CUE PROTEIN"/>
    <property type="match status" value="1"/>
</dbReference>
<sequence length="312" mass="34203">MDRRGVTANITEAPPVREVIRSEDTAAAAEAIMSALVCGKRSSSVFEELPHTPPPSSKRIRCSAAAALSSPLQPSLSPSSSVNHSENDSGGELSSPIAHLRFLFPEMDPQILQRALEACSSNMDAAIKSLNELQSGAAGRNFCSASSKASVKMGTNILLSSEAARNSFSAENLPPDGSGWIELFVREMMNASHVDDARSRTSRVLELLEKSIKARRGAEAAYSFQEESKKLKEQVEALLRENTILKRAVAIQNERQKDCEAGNQELAQLKQMVSRYQEQLRTLELNNYTLAMHLKQALQNSTIRGNFDHDVF</sequence>
<feature type="coiled-coil region" evidence="1">
    <location>
        <begin position="221"/>
        <end position="286"/>
    </location>
</feature>
<feature type="region of interest" description="Disordered" evidence="2">
    <location>
        <begin position="71"/>
        <end position="93"/>
    </location>
</feature>
<evidence type="ECO:0000256" key="2">
    <source>
        <dbReference type="SAM" id="MobiDB-lite"/>
    </source>
</evidence>
<dbReference type="SUPFAM" id="SSF46934">
    <property type="entry name" value="UBA-like"/>
    <property type="match status" value="1"/>
</dbReference>
<dbReference type="InterPro" id="IPR009060">
    <property type="entry name" value="UBA-like_sf"/>
</dbReference>
<dbReference type="Gene3D" id="1.10.8.10">
    <property type="entry name" value="DNA helicase RuvA subunit, C-terminal domain"/>
    <property type="match status" value="1"/>
</dbReference>
<proteinExistence type="predicted"/>
<dbReference type="KEGG" id="pda:103704320"/>
<keyword evidence="1" id="KW-0175">Coiled coil</keyword>
<evidence type="ECO:0000313" key="5">
    <source>
        <dbReference type="RefSeq" id="XP_008785774.2"/>
    </source>
</evidence>
<accession>A0A8B7BUR3</accession>
<dbReference type="Proteomes" id="UP000228380">
    <property type="component" value="Chromosome 1"/>
</dbReference>
<dbReference type="Pfam" id="PF02845">
    <property type="entry name" value="CUE"/>
    <property type="match status" value="1"/>
</dbReference>
<dbReference type="GeneID" id="103704320"/>
<feature type="domain" description="CUE" evidence="3">
    <location>
        <begin position="92"/>
        <end position="135"/>
    </location>
</feature>
<dbReference type="AlphaFoldDB" id="A0A8B7BUR3"/>
<dbReference type="PROSITE" id="PS51140">
    <property type="entry name" value="CUE"/>
    <property type="match status" value="1"/>
</dbReference>
<evidence type="ECO:0000313" key="4">
    <source>
        <dbReference type="Proteomes" id="UP000228380"/>
    </source>
</evidence>
<protein>
    <submittedName>
        <fullName evidence="5">Uncharacterized protein LOC103704320 isoform X1</fullName>
    </submittedName>
</protein>